<comment type="similarity">
    <text evidence="1">Belongs to the RAD52 family.</text>
</comment>
<dbReference type="GO" id="GO:0045002">
    <property type="term" value="P:double-strand break repair via single-strand annealing"/>
    <property type="evidence" value="ECO:0007669"/>
    <property type="project" value="InterPro"/>
</dbReference>
<dbReference type="FunFam" id="3.30.390.80:FF:000001">
    <property type="entry name" value="DNA repair protein RAD52 homolog"/>
    <property type="match status" value="1"/>
</dbReference>
<dbReference type="PANTHER" id="PTHR12132">
    <property type="entry name" value="DNA REPAIR AND RECOMBINATION PROTEIN RAD52, RAD59"/>
    <property type="match status" value="1"/>
</dbReference>
<evidence type="ECO:0000313" key="5">
    <source>
        <dbReference type="EMBL" id="KIO26047.1"/>
    </source>
</evidence>
<dbReference type="SUPFAM" id="SSF54768">
    <property type="entry name" value="dsRNA-binding domain-like"/>
    <property type="match status" value="1"/>
</dbReference>
<dbReference type="AlphaFoldDB" id="A0A0C3LX93"/>
<evidence type="ECO:0008006" key="7">
    <source>
        <dbReference type="Google" id="ProtNLM"/>
    </source>
</evidence>
<keyword evidence="2" id="KW-0227">DNA damage</keyword>
<dbReference type="GO" id="GO:0006312">
    <property type="term" value="P:mitotic recombination"/>
    <property type="evidence" value="ECO:0007669"/>
    <property type="project" value="TreeGrafter"/>
</dbReference>
<accession>A0A0C3LX93</accession>
<dbReference type="GO" id="GO:0000730">
    <property type="term" value="P:DNA recombinase assembly"/>
    <property type="evidence" value="ECO:0007669"/>
    <property type="project" value="InterPro"/>
</dbReference>
<evidence type="ECO:0000256" key="3">
    <source>
        <dbReference type="ARBA" id="ARBA00023172"/>
    </source>
</evidence>
<keyword evidence="3" id="KW-0233">DNA recombination</keyword>
<dbReference type="InterPro" id="IPR004585">
    <property type="entry name" value="DNA_recomb/repair_Rad52"/>
</dbReference>
<dbReference type="STRING" id="1051891.A0A0C3LX93"/>
<protein>
    <recommendedName>
        <fullName evidence="7">Rad52/22 double-strand break repair protein</fullName>
    </recommendedName>
</protein>
<gene>
    <name evidence="5" type="ORF">M407DRAFT_235771</name>
</gene>
<dbReference type="OrthoDB" id="206565at2759"/>
<dbReference type="Pfam" id="PF04098">
    <property type="entry name" value="Rad52_Rad22"/>
    <property type="match status" value="1"/>
</dbReference>
<dbReference type="InterPro" id="IPR041247">
    <property type="entry name" value="Rad52_fam"/>
</dbReference>
<evidence type="ECO:0000313" key="6">
    <source>
        <dbReference type="Proteomes" id="UP000054248"/>
    </source>
</evidence>
<dbReference type="Gene3D" id="3.30.390.80">
    <property type="entry name" value="DNA repair protein Rad52/59/22"/>
    <property type="match status" value="1"/>
</dbReference>
<evidence type="ECO:0000256" key="1">
    <source>
        <dbReference type="ARBA" id="ARBA00006638"/>
    </source>
</evidence>
<organism evidence="5 6">
    <name type="scientific">Tulasnella calospora MUT 4182</name>
    <dbReference type="NCBI Taxonomy" id="1051891"/>
    <lineage>
        <taxon>Eukaryota</taxon>
        <taxon>Fungi</taxon>
        <taxon>Dikarya</taxon>
        <taxon>Basidiomycota</taxon>
        <taxon>Agaricomycotina</taxon>
        <taxon>Agaricomycetes</taxon>
        <taxon>Cantharellales</taxon>
        <taxon>Tulasnellaceae</taxon>
        <taxon>Tulasnella</taxon>
    </lineage>
</organism>
<dbReference type="GO" id="GO:0005634">
    <property type="term" value="C:nucleus"/>
    <property type="evidence" value="ECO:0007669"/>
    <property type="project" value="InterPro"/>
</dbReference>
<reference evidence="6" key="2">
    <citation type="submission" date="2015-01" db="EMBL/GenBank/DDBJ databases">
        <title>Evolutionary Origins and Diversification of the Mycorrhizal Mutualists.</title>
        <authorList>
            <consortium name="DOE Joint Genome Institute"/>
            <consortium name="Mycorrhizal Genomics Consortium"/>
            <person name="Kohler A."/>
            <person name="Kuo A."/>
            <person name="Nagy L.G."/>
            <person name="Floudas D."/>
            <person name="Copeland A."/>
            <person name="Barry K.W."/>
            <person name="Cichocki N."/>
            <person name="Veneault-Fourrey C."/>
            <person name="LaButti K."/>
            <person name="Lindquist E.A."/>
            <person name="Lipzen A."/>
            <person name="Lundell T."/>
            <person name="Morin E."/>
            <person name="Murat C."/>
            <person name="Riley R."/>
            <person name="Ohm R."/>
            <person name="Sun H."/>
            <person name="Tunlid A."/>
            <person name="Henrissat B."/>
            <person name="Grigoriev I.V."/>
            <person name="Hibbett D.S."/>
            <person name="Martin F."/>
        </authorList>
    </citation>
    <scope>NUCLEOTIDE SEQUENCE [LARGE SCALE GENOMIC DNA]</scope>
    <source>
        <strain evidence="6">MUT 4182</strain>
    </source>
</reference>
<sequence>MSFGGGGFGQGSFWTGSQDISEATAQQIATLQAKLDKKLGPEYISTRAGGGKGMKLTYVEGWKAINLANEVFGFHGWSSSITSLTVDFIDYNEQTQRYNVGVTAIIRVTLRDGAYHEDVGYGVLENGKQKGPALDKCKKEAVTDGIKRALRNFGNVLGNCLYDKSYTSEVVKVKVPPVGVVRS</sequence>
<dbReference type="InterPro" id="IPR042525">
    <property type="entry name" value="Rad52_Rad59_Rad22_sf"/>
</dbReference>
<keyword evidence="6" id="KW-1185">Reference proteome</keyword>
<dbReference type="HOGENOM" id="CLU_100405_1_0_1"/>
<proteinExistence type="inferred from homology"/>
<dbReference type="GO" id="GO:0003697">
    <property type="term" value="F:single-stranded DNA binding"/>
    <property type="evidence" value="ECO:0007669"/>
    <property type="project" value="UniProtKB-ARBA"/>
</dbReference>
<name>A0A0C3LX93_9AGAM</name>
<keyword evidence="4" id="KW-0234">DNA repair</keyword>
<evidence type="ECO:0000256" key="4">
    <source>
        <dbReference type="ARBA" id="ARBA00023204"/>
    </source>
</evidence>
<dbReference type="EMBL" id="KN823030">
    <property type="protein sequence ID" value="KIO26047.1"/>
    <property type="molecule type" value="Genomic_DNA"/>
</dbReference>
<dbReference type="NCBIfam" id="TIGR00607">
    <property type="entry name" value="rad52"/>
    <property type="match status" value="1"/>
</dbReference>
<reference evidence="5 6" key="1">
    <citation type="submission" date="2014-04" db="EMBL/GenBank/DDBJ databases">
        <authorList>
            <consortium name="DOE Joint Genome Institute"/>
            <person name="Kuo A."/>
            <person name="Girlanda M."/>
            <person name="Perotto S."/>
            <person name="Kohler A."/>
            <person name="Nagy L.G."/>
            <person name="Floudas D."/>
            <person name="Copeland A."/>
            <person name="Barry K.W."/>
            <person name="Cichocki N."/>
            <person name="Veneault-Fourrey C."/>
            <person name="LaButti K."/>
            <person name="Lindquist E.A."/>
            <person name="Lipzen A."/>
            <person name="Lundell T."/>
            <person name="Morin E."/>
            <person name="Murat C."/>
            <person name="Sun H."/>
            <person name="Tunlid A."/>
            <person name="Henrissat B."/>
            <person name="Grigoriev I.V."/>
            <person name="Hibbett D.S."/>
            <person name="Martin F."/>
            <person name="Nordberg H.P."/>
            <person name="Cantor M.N."/>
            <person name="Hua S.X."/>
        </authorList>
    </citation>
    <scope>NUCLEOTIDE SEQUENCE [LARGE SCALE GENOMIC DNA]</scope>
    <source>
        <strain evidence="5 6">MUT 4182</strain>
    </source>
</reference>
<dbReference type="PANTHER" id="PTHR12132:SF1">
    <property type="entry name" value="DNA REPAIR PROTEIN RAD52 HOMOLOG"/>
    <property type="match status" value="1"/>
</dbReference>
<evidence type="ECO:0000256" key="2">
    <source>
        <dbReference type="ARBA" id="ARBA00022763"/>
    </source>
</evidence>
<dbReference type="InterPro" id="IPR007232">
    <property type="entry name" value="Rad52_Rad59_Rad22"/>
</dbReference>
<dbReference type="Proteomes" id="UP000054248">
    <property type="component" value="Unassembled WGS sequence"/>
</dbReference>